<evidence type="ECO:0000259" key="1">
    <source>
        <dbReference type="PROSITE" id="PS50858"/>
    </source>
</evidence>
<proteinExistence type="predicted"/>
<evidence type="ECO:0000313" key="2">
    <source>
        <dbReference type="EMBL" id="KAF7845550.1"/>
    </source>
</evidence>
<dbReference type="Pfam" id="PF03909">
    <property type="entry name" value="BSD"/>
    <property type="match status" value="1"/>
</dbReference>
<organism evidence="2 3">
    <name type="scientific">Senna tora</name>
    <dbReference type="NCBI Taxonomy" id="362788"/>
    <lineage>
        <taxon>Eukaryota</taxon>
        <taxon>Viridiplantae</taxon>
        <taxon>Streptophyta</taxon>
        <taxon>Embryophyta</taxon>
        <taxon>Tracheophyta</taxon>
        <taxon>Spermatophyta</taxon>
        <taxon>Magnoliopsida</taxon>
        <taxon>eudicotyledons</taxon>
        <taxon>Gunneridae</taxon>
        <taxon>Pentapetalae</taxon>
        <taxon>rosids</taxon>
        <taxon>fabids</taxon>
        <taxon>Fabales</taxon>
        <taxon>Fabaceae</taxon>
        <taxon>Caesalpinioideae</taxon>
        <taxon>Cassia clade</taxon>
        <taxon>Senna</taxon>
    </lineage>
</organism>
<dbReference type="PANTHER" id="PTHR31923">
    <property type="entry name" value="BSD DOMAIN-CONTAINING PROTEIN"/>
    <property type="match status" value="1"/>
</dbReference>
<dbReference type="Gene3D" id="1.10.3970.10">
    <property type="entry name" value="BSD domain"/>
    <property type="match status" value="1"/>
</dbReference>
<reference evidence="2" key="1">
    <citation type="submission" date="2020-09" db="EMBL/GenBank/DDBJ databases">
        <title>Genome-Enabled Discovery of Anthraquinone Biosynthesis in Senna tora.</title>
        <authorList>
            <person name="Kang S.-H."/>
            <person name="Pandey R.P."/>
            <person name="Lee C.-M."/>
            <person name="Sim J.-S."/>
            <person name="Jeong J.-T."/>
            <person name="Choi B.-S."/>
            <person name="Jung M."/>
            <person name="Ginzburg D."/>
            <person name="Zhao K."/>
            <person name="Won S.Y."/>
            <person name="Oh T.-J."/>
            <person name="Yu Y."/>
            <person name="Kim N.-H."/>
            <person name="Lee O.R."/>
            <person name="Lee T.-H."/>
            <person name="Bashyal P."/>
            <person name="Kim T.-S."/>
            <person name="Lee W.-H."/>
            <person name="Kawkins C."/>
            <person name="Kim C.-K."/>
            <person name="Kim J.S."/>
            <person name="Ahn B.O."/>
            <person name="Rhee S.Y."/>
            <person name="Sohng J.K."/>
        </authorList>
    </citation>
    <scope>NUCLEOTIDE SEQUENCE</scope>
    <source>
        <tissue evidence="2">Leaf</tissue>
    </source>
</reference>
<feature type="domain" description="BSD" evidence="1">
    <location>
        <begin position="85"/>
        <end position="128"/>
    </location>
</feature>
<comment type="caution">
    <text evidence="2">The sequence shown here is derived from an EMBL/GenBank/DDBJ whole genome shotgun (WGS) entry which is preliminary data.</text>
</comment>
<dbReference type="InterPro" id="IPR035925">
    <property type="entry name" value="BSD_dom_sf"/>
</dbReference>
<gene>
    <name evidence="2" type="ORF">G2W53_002455</name>
</gene>
<dbReference type="PANTHER" id="PTHR31923:SF3">
    <property type="entry name" value="BSD DOMAIN-CONTAINING PROTEIN"/>
    <property type="match status" value="1"/>
</dbReference>
<dbReference type="OrthoDB" id="47923at2759"/>
<name>A0A835CMF8_9FABA</name>
<dbReference type="SMART" id="SM00751">
    <property type="entry name" value="BSD"/>
    <property type="match status" value="1"/>
</dbReference>
<dbReference type="EMBL" id="JAAIUW010000001">
    <property type="protein sequence ID" value="KAF7845550.1"/>
    <property type="molecule type" value="Genomic_DNA"/>
</dbReference>
<dbReference type="SUPFAM" id="SSF140383">
    <property type="entry name" value="BSD domain-like"/>
    <property type="match status" value="1"/>
</dbReference>
<dbReference type="Proteomes" id="UP000634136">
    <property type="component" value="Unassembled WGS sequence"/>
</dbReference>
<dbReference type="PROSITE" id="PS50858">
    <property type="entry name" value="BSD"/>
    <property type="match status" value="1"/>
</dbReference>
<keyword evidence="3" id="KW-1185">Reference proteome</keyword>
<sequence>MDWFIRNLTRSSSKTKTSNLQSQSNSKGEDEEQLYGITGDLINHVKSLTIDTFRNFPLQDEDETTYGVESPRTSARIRKDLSQWQERHANLILSRVKELSQVRYKLCPGRLKEKQFWSIYFKLVRSHVIE</sequence>
<dbReference type="AlphaFoldDB" id="A0A835CMF8"/>
<evidence type="ECO:0000313" key="3">
    <source>
        <dbReference type="Proteomes" id="UP000634136"/>
    </source>
</evidence>
<dbReference type="InterPro" id="IPR005607">
    <property type="entry name" value="BSD_dom"/>
</dbReference>
<protein>
    <submittedName>
        <fullName evidence="2">BSD domain containing protein</fullName>
    </submittedName>
</protein>
<accession>A0A835CMF8</accession>